<gene>
    <name evidence="3" type="ORF">FIESC28_06603</name>
</gene>
<organism evidence="3 4">
    <name type="scientific">Fusarium coffeatum</name>
    <dbReference type="NCBI Taxonomy" id="231269"/>
    <lineage>
        <taxon>Eukaryota</taxon>
        <taxon>Fungi</taxon>
        <taxon>Dikarya</taxon>
        <taxon>Ascomycota</taxon>
        <taxon>Pezizomycotina</taxon>
        <taxon>Sordariomycetes</taxon>
        <taxon>Hypocreomycetidae</taxon>
        <taxon>Hypocreales</taxon>
        <taxon>Nectriaceae</taxon>
        <taxon>Fusarium</taxon>
        <taxon>Fusarium incarnatum-equiseti species complex</taxon>
    </lineage>
</organism>
<keyword evidence="4" id="KW-1185">Reference proteome</keyword>
<evidence type="ECO:0000313" key="4">
    <source>
        <dbReference type="Proteomes" id="UP000253153"/>
    </source>
</evidence>
<sequence>MVSTQFLTGVLALFAANAVSAGPCKPSSSTVYTATTGETTTTETSSATVSESFTETLTSLGSTETETTNSLYLGRDFNCPRYFHDIAHHDK</sequence>
<keyword evidence="2" id="KW-0732">Signal</keyword>
<evidence type="ECO:0000256" key="1">
    <source>
        <dbReference type="SAM" id="MobiDB-lite"/>
    </source>
</evidence>
<feature type="region of interest" description="Disordered" evidence="1">
    <location>
        <begin position="21"/>
        <end position="52"/>
    </location>
</feature>
<evidence type="ECO:0000256" key="2">
    <source>
        <dbReference type="SAM" id="SignalP"/>
    </source>
</evidence>
<comment type="caution">
    <text evidence="3">The sequence shown here is derived from an EMBL/GenBank/DDBJ whole genome shotgun (WGS) entry which is preliminary data.</text>
</comment>
<dbReference type="Proteomes" id="UP000253153">
    <property type="component" value="Unassembled WGS sequence"/>
</dbReference>
<dbReference type="GeneID" id="41996042"/>
<feature type="chain" id="PRO_5016628030" evidence="2">
    <location>
        <begin position="22"/>
        <end position="91"/>
    </location>
</feature>
<name>A0A366RIV9_9HYPO</name>
<accession>A0A366RIV9</accession>
<dbReference type="AlphaFoldDB" id="A0A366RIV9"/>
<dbReference type="EMBL" id="QKXC01000136">
    <property type="protein sequence ID" value="RBR17101.1"/>
    <property type="molecule type" value="Genomic_DNA"/>
</dbReference>
<evidence type="ECO:0000313" key="3">
    <source>
        <dbReference type="EMBL" id="RBR17101.1"/>
    </source>
</evidence>
<proteinExistence type="predicted"/>
<protein>
    <submittedName>
        <fullName evidence="3">Uncharacterized protein</fullName>
    </submittedName>
</protein>
<reference evidence="3 4" key="1">
    <citation type="submission" date="2018-06" db="EMBL/GenBank/DDBJ databases">
        <title>Fusarium incarnatum-equiseti species complex species 28.</title>
        <authorList>
            <person name="Gardiner D.M."/>
        </authorList>
    </citation>
    <scope>NUCLEOTIDE SEQUENCE [LARGE SCALE GENOMIC DNA]</scope>
    <source>
        <strain evidence="3 4">FIESC_28</strain>
    </source>
</reference>
<feature type="signal peptide" evidence="2">
    <location>
        <begin position="1"/>
        <end position="21"/>
    </location>
</feature>
<dbReference type="RefSeq" id="XP_031015124.1">
    <property type="nucleotide sequence ID" value="XM_031160746.1"/>
</dbReference>
<feature type="compositionally biased region" description="Low complexity" evidence="1">
    <location>
        <begin position="28"/>
        <end position="52"/>
    </location>
</feature>